<name>A0AAT9JA28_9VIRU</name>
<reference evidence="1" key="2">
    <citation type="submission" date="2024-03" db="EMBL/GenBank/DDBJ databases">
        <authorList>
            <person name="Ni Y."/>
            <person name="Xu T."/>
            <person name="Yan S."/>
            <person name="Chen L."/>
            <person name="Wang Y."/>
        </authorList>
    </citation>
    <scope>NUCLEOTIDE SEQUENCE</scope>
    <source>
        <strain evidence="1">NBD1</strain>
    </source>
</reference>
<reference evidence="1" key="1">
    <citation type="journal article" date="2024" name="Environ. Microbiol. Rep.">
        <title>Hiding in plain sight: The discovery of complete genomes of 11 hypothetical spindle-shaped viruses that putatively infect mesophilic ammonia-oxidizing archaea.</title>
        <authorList>
            <person name="Ni Y."/>
            <person name="Xu T."/>
            <person name="Yan S."/>
            <person name="Chen L."/>
            <person name="Wang Y."/>
        </authorList>
    </citation>
    <scope>NUCLEOTIDE SEQUENCE</scope>
    <source>
        <strain evidence="1">NBD1</strain>
    </source>
</reference>
<protein>
    <submittedName>
        <fullName evidence="1">ORF21</fullName>
    </submittedName>
</protein>
<sequence>MTQYPNIDKEIYPDFVINVQKLNDDDLLHLLNDWVNAYLLDDLKSASGHIEVITNEIQIRTGSLKYEICCECGCAVPLNRLTDHPIICGDYAKND</sequence>
<evidence type="ECO:0000313" key="1">
    <source>
        <dbReference type="EMBL" id="DBA51937.1"/>
    </source>
</evidence>
<organism evidence="1">
    <name type="scientific">Nitrosopumilaceae spindle-shaped virus</name>
    <dbReference type="NCBI Taxonomy" id="3065433"/>
    <lineage>
        <taxon>Viruses</taxon>
    </lineage>
</organism>
<proteinExistence type="predicted"/>
<accession>A0AAT9JA28</accession>
<dbReference type="EMBL" id="BK067787">
    <property type="protein sequence ID" value="DBA51937.1"/>
    <property type="molecule type" value="Genomic_DNA"/>
</dbReference>